<dbReference type="RefSeq" id="XP_013079179.2">
    <property type="nucleotide sequence ID" value="XM_013223725.2"/>
</dbReference>
<proteinExistence type="predicted"/>
<feature type="chain" id="PRO_5040998667" evidence="1">
    <location>
        <begin position="19"/>
        <end position="240"/>
    </location>
</feature>
<evidence type="ECO:0000259" key="2">
    <source>
        <dbReference type="PROSITE" id="PS50041"/>
    </source>
</evidence>
<reference evidence="4" key="1">
    <citation type="submission" date="2025-08" db="UniProtKB">
        <authorList>
            <consortium name="RefSeq"/>
        </authorList>
    </citation>
    <scope>IDENTIFICATION</scope>
</reference>
<dbReference type="AlphaFoldDB" id="A0A9U8E9U2"/>
<dbReference type="PROSITE" id="PS50041">
    <property type="entry name" value="C_TYPE_LECTIN_2"/>
    <property type="match status" value="1"/>
</dbReference>
<dbReference type="Gene3D" id="3.10.100.10">
    <property type="entry name" value="Mannose-Binding Protein A, subunit A"/>
    <property type="match status" value="1"/>
</dbReference>
<dbReference type="PANTHER" id="PTHR22801">
    <property type="entry name" value="LITHOSTATHINE"/>
    <property type="match status" value="1"/>
</dbReference>
<dbReference type="Proteomes" id="UP001165740">
    <property type="component" value="Chromosome 5"/>
</dbReference>
<dbReference type="CDD" id="cd00037">
    <property type="entry name" value="CLECT"/>
    <property type="match status" value="1"/>
</dbReference>
<accession>A0A9U8E9U2</accession>
<dbReference type="SMART" id="SM00034">
    <property type="entry name" value="CLECT"/>
    <property type="match status" value="1"/>
</dbReference>
<dbReference type="InterPro" id="IPR016186">
    <property type="entry name" value="C-type_lectin-like/link_sf"/>
</dbReference>
<organism evidence="3 4">
    <name type="scientific">Biomphalaria glabrata</name>
    <name type="common">Bloodfluke planorb</name>
    <name type="synonym">Freshwater snail</name>
    <dbReference type="NCBI Taxonomy" id="6526"/>
    <lineage>
        <taxon>Eukaryota</taxon>
        <taxon>Metazoa</taxon>
        <taxon>Spiralia</taxon>
        <taxon>Lophotrochozoa</taxon>
        <taxon>Mollusca</taxon>
        <taxon>Gastropoda</taxon>
        <taxon>Heterobranchia</taxon>
        <taxon>Euthyneura</taxon>
        <taxon>Panpulmonata</taxon>
        <taxon>Hygrophila</taxon>
        <taxon>Lymnaeoidea</taxon>
        <taxon>Planorbidae</taxon>
        <taxon>Biomphalaria</taxon>
    </lineage>
</organism>
<dbReference type="InterPro" id="IPR016187">
    <property type="entry name" value="CTDL_fold"/>
</dbReference>
<evidence type="ECO:0000256" key="1">
    <source>
        <dbReference type="SAM" id="SignalP"/>
    </source>
</evidence>
<evidence type="ECO:0000313" key="4">
    <source>
        <dbReference type="RefSeq" id="XP_013079179.2"/>
    </source>
</evidence>
<name>A0A9U8E9U2_BIOGL</name>
<dbReference type="OrthoDB" id="6271941at2759"/>
<dbReference type="KEGG" id="bgt:106065008"/>
<feature type="domain" description="C-type lectin" evidence="2">
    <location>
        <begin position="121"/>
        <end position="234"/>
    </location>
</feature>
<gene>
    <name evidence="4" type="primary">LOC106065008</name>
</gene>
<feature type="signal peptide" evidence="1">
    <location>
        <begin position="1"/>
        <end position="18"/>
    </location>
</feature>
<evidence type="ECO:0000313" key="3">
    <source>
        <dbReference type="Proteomes" id="UP001165740"/>
    </source>
</evidence>
<dbReference type="Pfam" id="PF00059">
    <property type="entry name" value="Lectin_C"/>
    <property type="match status" value="1"/>
</dbReference>
<sequence length="240" mass="27403">MIHWFKVQIFLYLATAAATEMYTTKFTTFPSDITVKMTSVGPTMPASTFLSCARRCLKYVTTCSSFLYNQTINTCIPGSWLVRSEMSVTSTLATLYYKPGAFCESRRVNFTIKSYGDVSACMWLSNSSANYDTARKYCLNLGSHLYTIRIPNKLFILLDVVHTLNVDYWVGLNDIAEEGVFRWEDDNSLWKKDWTLFASGQPDNLGNEDCVQYSPTFYPINDRPCSYLSRFICEMSPLLS</sequence>
<dbReference type="PANTHER" id="PTHR22801:SF63">
    <property type="entry name" value="C-TYPE LECTIN DOMAIN-CONTAINING PROTEIN"/>
    <property type="match status" value="1"/>
</dbReference>
<dbReference type="InterPro" id="IPR050801">
    <property type="entry name" value="Ca-Dep_Lectins_ImmuneDev"/>
</dbReference>
<dbReference type="OMA" id="ICEMSPL"/>
<dbReference type="GeneID" id="106065008"/>
<keyword evidence="1" id="KW-0732">Signal</keyword>
<dbReference type="SUPFAM" id="SSF56436">
    <property type="entry name" value="C-type lectin-like"/>
    <property type="match status" value="1"/>
</dbReference>
<dbReference type="InterPro" id="IPR001304">
    <property type="entry name" value="C-type_lectin-like"/>
</dbReference>
<keyword evidence="3" id="KW-1185">Reference proteome</keyword>
<protein>
    <submittedName>
        <fullName evidence="4">CD209 antigen-like protein A</fullName>
    </submittedName>
</protein>